<dbReference type="SMART" id="SM00267">
    <property type="entry name" value="GGDEF"/>
    <property type="match status" value="1"/>
</dbReference>
<dbReference type="NCBIfam" id="TIGR00254">
    <property type="entry name" value="GGDEF"/>
    <property type="match status" value="1"/>
</dbReference>
<dbReference type="InterPro" id="IPR050469">
    <property type="entry name" value="Diguanylate_Cyclase"/>
</dbReference>
<evidence type="ECO:0000313" key="4">
    <source>
        <dbReference type="EMBL" id="GAX61989.1"/>
    </source>
</evidence>
<organism evidence="4 5">
    <name type="scientific">Candidatus Scalindua japonica</name>
    <dbReference type="NCBI Taxonomy" id="1284222"/>
    <lineage>
        <taxon>Bacteria</taxon>
        <taxon>Pseudomonadati</taxon>
        <taxon>Planctomycetota</taxon>
        <taxon>Candidatus Brocadiia</taxon>
        <taxon>Candidatus Brocadiales</taxon>
        <taxon>Candidatus Scalinduaceae</taxon>
        <taxon>Candidatus Scalindua</taxon>
    </lineage>
</organism>
<dbReference type="Gene3D" id="3.30.70.270">
    <property type="match status" value="1"/>
</dbReference>
<evidence type="ECO:0000259" key="3">
    <source>
        <dbReference type="PROSITE" id="PS50887"/>
    </source>
</evidence>
<dbReference type="CDD" id="cd01949">
    <property type="entry name" value="GGDEF"/>
    <property type="match status" value="1"/>
</dbReference>
<sequence length="320" mass="37008">MITMKTKREQNKNTMSHSTEFFKSIVNSVREHIVVINQKGMIQYVNTAWIDFGIANQLDITSEWQQVNYLEVCDKAAENDEEYGKTAADGIRGVARNKLDSFYMEYPCHSKDEKRWFIMRVTPLNWQYPDHLVISHQNITERKLAEEEIQRCSRLDGLTGLANRRFFNEFLNKEWRRCERLRQPLSLILLDVDHFKLFNDHYGHVAGDECLKKIGTVLNSYAKRPSDLSARYGGEEFALILGNIDIRESTQIANAILHSIRDLAIPHEYSNSFPGVTVSLGVTMTYPCMNKDETDLIKAADKSLYRAKENGRNRIFADIS</sequence>
<comment type="catalytic activity">
    <reaction evidence="2">
        <text>2 GTP = 3',3'-c-di-GMP + 2 diphosphate</text>
        <dbReference type="Rhea" id="RHEA:24898"/>
        <dbReference type="ChEBI" id="CHEBI:33019"/>
        <dbReference type="ChEBI" id="CHEBI:37565"/>
        <dbReference type="ChEBI" id="CHEBI:58805"/>
        <dbReference type="EC" id="2.7.7.65"/>
    </reaction>
</comment>
<dbReference type="PANTHER" id="PTHR45138">
    <property type="entry name" value="REGULATORY COMPONENTS OF SENSORY TRANSDUCTION SYSTEM"/>
    <property type="match status" value="1"/>
</dbReference>
<dbReference type="PROSITE" id="PS50887">
    <property type="entry name" value="GGDEF"/>
    <property type="match status" value="1"/>
</dbReference>
<accession>A0A286U1H2</accession>
<evidence type="ECO:0000256" key="1">
    <source>
        <dbReference type="ARBA" id="ARBA00012528"/>
    </source>
</evidence>
<dbReference type="InterPro" id="IPR035965">
    <property type="entry name" value="PAS-like_dom_sf"/>
</dbReference>
<dbReference type="SUPFAM" id="SSF55073">
    <property type="entry name" value="Nucleotide cyclase"/>
    <property type="match status" value="1"/>
</dbReference>
<keyword evidence="5" id="KW-1185">Reference proteome</keyword>
<evidence type="ECO:0000256" key="2">
    <source>
        <dbReference type="ARBA" id="ARBA00034247"/>
    </source>
</evidence>
<name>A0A286U1H2_9BACT</name>
<reference evidence="5" key="1">
    <citation type="journal article" date="2017" name="Environ. Microbiol. Rep.">
        <title>Genetic Diversity of Marine Anaerobic Ammonium-Oxidizing Bacteria as Revealed by Genomic and Proteomic Analyses of 'Candidatus Scalindua japonica'.</title>
        <authorList>
            <person name="Oshiki M."/>
            <person name="Mizuto K."/>
            <person name="Kimura Z."/>
            <person name="Kindaichi T."/>
            <person name="Satoh H."/>
            <person name="Okabe S."/>
        </authorList>
    </citation>
    <scope>NUCLEOTIDE SEQUENCE [LARGE SCALE GENOMIC DNA]</scope>
    <source>
        <strain evidence="5">husup-a2</strain>
    </source>
</reference>
<dbReference type="Gene3D" id="3.30.450.20">
    <property type="entry name" value="PAS domain"/>
    <property type="match status" value="1"/>
</dbReference>
<dbReference type="SUPFAM" id="SSF55785">
    <property type="entry name" value="PYP-like sensor domain (PAS domain)"/>
    <property type="match status" value="1"/>
</dbReference>
<protein>
    <recommendedName>
        <fullName evidence="1">diguanylate cyclase</fullName>
        <ecNumber evidence="1">2.7.7.65</ecNumber>
    </recommendedName>
</protein>
<dbReference type="GO" id="GO:0005886">
    <property type="term" value="C:plasma membrane"/>
    <property type="evidence" value="ECO:0007669"/>
    <property type="project" value="TreeGrafter"/>
</dbReference>
<gene>
    <name evidence="4" type="ORF">SCALIN_C28_0191</name>
</gene>
<dbReference type="InterPro" id="IPR029787">
    <property type="entry name" value="Nucleotide_cyclase"/>
</dbReference>
<dbReference type="AlphaFoldDB" id="A0A286U1H2"/>
<dbReference type="GO" id="GO:1902201">
    <property type="term" value="P:negative regulation of bacterial-type flagellum-dependent cell motility"/>
    <property type="evidence" value="ECO:0007669"/>
    <property type="project" value="TreeGrafter"/>
</dbReference>
<dbReference type="FunFam" id="3.30.70.270:FF:000001">
    <property type="entry name" value="Diguanylate cyclase domain protein"/>
    <property type="match status" value="1"/>
</dbReference>
<dbReference type="RefSeq" id="WP_203415523.1">
    <property type="nucleotide sequence ID" value="NZ_BAOS01000028.1"/>
</dbReference>
<dbReference type="EMBL" id="BAOS01000028">
    <property type="protein sequence ID" value="GAX61989.1"/>
    <property type="molecule type" value="Genomic_DNA"/>
</dbReference>
<dbReference type="GO" id="GO:0052621">
    <property type="term" value="F:diguanylate cyclase activity"/>
    <property type="evidence" value="ECO:0007669"/>
    <property type="project" value="UniProtKB-EC"/>
</dbReference>
<dbReference type="InterPro" id="IPR000160">
    <property type="entry name" value="GGDEF_dom"/>
</dbReference>
<evidence type="ECO:0000313" key="5">
    <source>
        <dbReference type="Proteomes" id="UP000218542"/>
    </source>
</evidence>
<dbReference type="PANTHER" id="PTHR45138:SF9">
    <property type="entry name" value="DIGUANYLATE CYCLASE DGCM-RELATED"/>
    <property type="match status" value="1"/>
</dbReference>
<dbReference type="InterPro" id="IPR043128">
    <property type="entry name" value="Rev_trsase/Diguanyl_cyclase"/>
</dbReference>
<feature type="domain" description="GGDEF" evidence="3">
    <location>
        <begin position="183"/>
        <end position="320"/>
    </location>
</feature>
<dbReference type="GO" id="GO:0043709">
    <property type="term" value="P:cell adhesion involved in single-species biofilm formation"/>
    <property type="evidence" value="ECO:0007669"/>
    <property type="project" value="TreeGrafter"/>
</dbReference>
<comment type="caution">
    <text evidence="4">The sequence shown here is derived from an EMBL/GenBank/DDBJ whole genome shotgun (WGS) entry which is preliminary data.</text>
</comment>
<dbReference type="EC" id="2.7.7.65" evidence="1"/>
<dbReference type="Pfam" id="PF00990">
    <property type="entry name" value="GGDEF"/>
    <property type="match status" value="1"/>
</dbReference>
<proteinExistence type="predicted"/>
<dbReference type="Proteomes" id="UP000218542">
    <property type="component" value="Unassembled WGS sequence"/>
</dbReference>